<dbReference type="Gramene" id="TraesWEE_scaffold_024842_01G000100.1">
    <property type="protein sequence ID" value="TraesWEE_scaffold_024842_01G000100.1"/>
    <property type="gene ID" value="TraesWEE_scaffold_024842_01G000100"/>
</dbReference>
<proteinExistence type="predicted"/>
<accession>A0A3B6NP35</accession>
<dbReference type="Gramene" id="TraesCS6A02G147300.1">
    <property type="protein sequence ID" value="TraesCS6A02G147300.1"/>
    <property type="gene ID" value="TraesCS6A02G147300"/>
</dbReference>
<dbReference type="InterPro" id="IPR036291">
    <property type="entry name" value="NAD(P)-bd_dom_sf"/>
</dbReference>
<dbReference type="Gramene" id="TraesJUL6A03G03314740.2">
    <property type="protein sequence ID" value="TraesJUL6A03G03314740.2"/>
    <property type="gene ID" value="TraesJUL6A03G03314740"/>
</dbReference>
<feature type="domain" description="NAD-dependent epimerase/dehydratase" evidence="3">
    <location>
        <begin position="87"/>
        <end position="325"/>
    </location>
</feature>
<dbReference type="Gramene" id="TraesCLE_scaffold_128389_01G000100.1">
    <property type="protein sequence ID" value="TraesCLE_scaffold_128389_01G000100.1"/>
    <property type="gene ID" value="TraesCLE_scaffold_128389_01G000100"/>
</dbReference>
<dbReference type="EnsemblPlants" id="TraesCS6A02G147300.1">
    <property type="protein sequence ID" value="TraesCS6A02G147300.1"/>
    <property type="gene ID" value="TraesCS6A02G147300"/>
</dbReference>
<dbReference type="RefSeq" id="XP_044408200.1">
    <property type="nucleotide sequence ID" value="XM_044552265.1"/>
</dbReference>
<dbReference type="PaxDb" id="4565-Traes_6AS_E2A8B7A3E.2"/>
<feature type="region of interest" description="Disordered" evidence="2">
    <location>
        <begin position="401"/>
        <end position="426"/>
    </location>
</feature>
<dbReference type="FunFam" id="3.40.50.720:FF:000219">
    <property type="entry name" value="Cinnamoyl-CoA reductase 1"/>
    <property type="match status" value="1"/>
</dbReference>
<evidence type="ECO:0000313" key="4">
    <source>
        <dbReference type="EnsemblPlants" id="TraesCS6A02G147300.1"/>
    </source>
</evidence>
<dbReference type="CDD" id="cd08958">
    <property type="entry name" value="FR_SDR_e"/>
    <property type="match status" value="1"/>
</dbReference>
<dbReference type="Gramene" id="TraesPARA_EIv1.0_1922670.2">
    <property type="protein sequence ID" value="TraesPARA_EIv1.0_1922670.2.CDS"/>
    <property type="gene ID" value="TraesPARA_EIv1.0_1922670"/>
</dbReference>
<dbReference type="OMA" id="CGQHFDY"/>
<evidence type="ECO:0000259" key="3">
    <source>
        <dbReference type="Pfam" id="PF01370"/>
    </source>
</evidence>
<dbReference type="SMR" id="A0A3B6NP35"/>
<dbReference type="Gramene" id="TraesROB_scaffold_022424_01G000100.1">
    <property type="protein sequence ID" value="TraesROB_scaffold_022424_01G000100.1"/>
    <property type="gene ID" value="TraesROB_scaffold_022424_01G000100"/>
</dbReference>
<dbReference type="SUPFAM" id="SSF51735">
    <property type="entry name" value="NAD(P)-binding Rossmann-fold domains"/>
    <property type="match status" value="1"/>
</dbReference>
<dbReference type="Gene3D" id="3.40.50.720">
    <property type="entry name" value="NAD(P)-binding Rossmann-like Domain"/>
    <property type="match status" value="1"/>
</dbReference>
<dbReference type="Proteomes" id="UP000019116">
    <property type="component" value="Chromosome 6A"/>
</dbReference>
<dbReference type="OrthoDB" id="2735536at2759"/>
<dbReference type="Gramene" id="TraesCAD_scaffold_065364_01G000100.1">
    <property type="protein sequence ID" value="TraesCAD_scaffold_065364_01G000100.1"/>
    <property type="gene ID" value="TraesCAD_scaffold_065364_01G000100"/>
</dbReference>
<keyword evidence="1" id="KW-0560">Oxidoreductase</keyword>
<evidence type="ECO:0000313" key="5">
    <source>
        <dbReference type="Proteomes" id="UP000019116"/>
    </source>
</evidence>
<sequence>MIDLTKAKLGGGKEHVPSHEVSPGRFLYYYFPHRAWSALHTLLGKRFTRPRWSQSPSRSPRPGPRVAVLTGPPGRGCFHGVAMAAVVCVTGAGGFIGSWIVKMLLARGYAVRGTSRRADDPKNAHLWALDGAAERLTMVQVDLLDRASLRAAFDGCDGVIHTASPMHDTPEEIIEPVITGTLNVVEMAADAGVRRVVLSSSIGTMYMNPHRDPDAPLDESCWSDLDYCKQTKNWYCYAKTIAERGAWEAARALGLDLAVVIPVVTLGELLQPTMNTSTRHILKYLTGEAKAYVNESQAYVHVKDAAEAHVRVLEAPNAGGRRYVCAERTLHRGELCRILAGLFPDHPIPTRCKDEVNPPKKGYKYTNQPLKDLGMKFTPVQEYLCEAVKSLQEKGFIQKASGTKVPASRGGSRPQNSAAPVFMSKL</sequence>
<dbReference type="PANTHER" id="PTHR10366">
    <property type="entry name" value="NAD DEPENDENT EPIMERASE/DEHYDRATASE"/>
    <property type="match status" value="1"/>
</dbReference>
<dbReference type="GeneID" id="123132474"/>
<gene>
    <name evidence="4" type="primary">LOC123132474</name>
</gene>
<dbReference type="AlphaFoldDB" id="A0A3B6NP35"/>
<reference evidence="4" key="2">
    <citation type="submission" date="2018-10" db="UniProtKB">
        <authorList>
            <consortium name="EnsemblPlants"/>
        </authorList>
    </citation>
    <scope>IDENTIFICATION</scope>
</reference>
<evidence type="ECO:0000256" key="2">
    <source>
        <dbReference type="SAM" id="MobiDB-lite"/>
    </source>
</evidence>
<dbReference type="STRING" id="4565.A0A3B6NP35"/>
<dbReference type="InterPro" id="IPR001509">
    <property type="entry name" value="Epimerase_deHydtase"/>
</dbReference>
<reference evidence="4" key="1">
    <citation type="submission" date="2018-08" db="EMBL/GenBank/DDBJ databases">
        <authorList>
            <person name="Rossello M."/>
        </authorList>
    </citation>
    <scope>NUCLEOTIDE SEQUENCE [LARGE SCALE GENOMIC DNA]</scope>
    <source>
        <strain evidence="4">cv. Chinese Spring</strain>
    </source>
</reference>
<dbReference type="PANTHER" id="PTHR10366:SF432">
    <property type="entry name" value="OS02G0180700 PROTEIN"/>
    <property type="match status" value="1"/>
</dbReference>
<name>A0A3B6NP35_WHEAT</name>
<keyword evidence="5" id="KW-1185">Reference proteome</keyword>
<dbReference type="InterPro" id="IPR050425">
    <property type="entry name" value="NAD(P)_dehydrat-like"/>
</dbReference>
<dbReference type="GO" id="GO:0016616">
    <property type="term" value="F:oxidoreductase activity, acting on the CH-OH group of donors, NAD or NADP as acceptor"/>
    <property type="evidence" value="ECO:0000318"/>
    <property type="project" value="GO_Central"/>
</dbReference>
<dbReference type="Gramene" id="TraesCS6A03G0351200.1">
    <property type="protein sequence ID" value="TraesCS6A03G0351200.1.CDS"/>
    <property type="gene ID" value="TraesCS6A03G0351200"/>
</dbReference>
<protein>
    <recommendedName>
        <fullName evidence="3">NAD-dependent epimerase/dehydratase domain-containing protein</fullName>
    </recommendedName>
</protein>
<dbReference type="Pfam" id="PF01370">
    <property type="entry name" value="Epimerase"/>
    <property type="match status" value="1"/>
</dbReference>
<organism evidence="4">
    <name type="scientific">Triticum aestivum</name>
    <name type="common">Wheat</name>
    <dbReference type="NCBI Taxonomy" id="4565"/>
    <lineage>
        <taxon>Eukaryota</taxon>
        <taxon>Viridiplantae</taxon>
        <taxon>Streptophyta</taxon>
        <taxon>Embryophyta</taxon>
        <taxon>Tracheophyta</taxon>
        <taxon>Spermatophyta</taxon>
        <taxon>Magnoliopsida</taxon>
        <taxon>Liliopsida</taxon>
        <taxon>Poales</taxon>
        <taxon>Poaceae</taxon>
        <taxon>BOP clade</taxon>
        <taxon>Pooideae</taxon>
        <taxon>Triticodae</taxon>
        <taxon>Triticeae</taxon>
        <taxon>Triticinae</taxon>
        <taxon>Triticum</taxon>
    </lineage>
</organism>
<evidence type="ECO:0000256" key="1">
    <source>
        <dbReference type="ARBA" id="ARBA00023002"/>
    </source>
</evidence>